<dbReference type="Pfam" id="PF00293">
    <property type="entry name" value="NUDIX"/>
    <property type="match status" value="1"/>
</dbReference>
<dbReference type="EMBL" id="JBHSPA010000130">
    <property type="protein sequence ID" value="MFC5835529.1"/>
    <property type="molecule type" value="Genomic_DNA"/>
</dbReference>
<dbReference type="SUPFAM" id="SSF55811">
    <property type="entry name" value="Nudix"/>
    <property type="match status" value="1"/>
</dbReference>
<dbReference type="RefSeq" id="WP_379524945.1">
    <property type="nucleotide sequence ID" value="NZ_JBHSPA010000130.1"/>
</dbReference>
<dbReference type="GO" id="GO:0016787">
    <property type="term" value="F:hydrolase activity"/>
    <property type="evidence" value="ECO:0007669"/>
    <property type="project" value="UniProtKB-KW"/>
</dbReference>
<proteinExistence type="predicted"/>
<gene>
    <name evidence="3" type="ORF">ACFPZ3_67910</name>
</gene>
<organism evidence="3 4">
    <name type="scientific">Nonomuraea insulae</name>
    <dbReference type="NCBI Taxonomy" id="1616787"/>
    <lineage>
        <taxon>Bacteria</taxon>
        <taxon>Bacillati</taxon>
        <taxon>Actinomycetota</taxon>
        <taxon>Actinomycetes</taxon>
        <taxon>Streptosporangiales</taxon>
        <taxon>Streptosporangiaceae</taxon>
        <taxon>Nonomuraea</taxon>
    </lineage>
</organism>
<dbReference type="Proteomes" id="UP001596058">
    <property type="component" value="Unassembled WGS sequence"/>
</dbReference>
<reference evidence="4" key="1">
    <citation type="journal article" date="2019" name="Int. J. Syst. Evol. Microbiol.">
        <title>The Global Catalogue of Microorganisms (GCM) 10K type strain sequencing project: providing services to taxonomists for standard genome sequencing and annotation.</title>
        <authorList>
            <consortium name="The Broad Institute Genomics Platform"/>
            <consortium name="The Broad Institute Genome Sequencing Center for Infectious Disease"/>
            <person name="Wu L."/>
            <person name="Ma J."/>
        </authorList>
    </citation>
    <scope>NUCLEOTIDE SEQUENCE [LARGE SCALE GENOMIC DNA]</scope>
    <source>
        <strain evidence="4">CCUG 53903</strain>
    </source>
</reference>
<accession>A0ABW1DDT2</accession>
<dbReference type="InterPro" id="IPR015797">
    <property type="entry name" value="NUDIX_hydrolase-like_dom_sf"/>
</dbReference>
<feature type="region of interest" description="Disordered" evidence="1">
    <location>
        <begin position="124"/>
        <end position="170"/>
    </location>
</feature>
<protein>
    <submittedName>
        <fullName evidence="3">NUDIX hydrolase</fullName>
    </submittedName>
</protein>
<evidence type="ECO:0000313" key="3">
    <source>
        <dbReference type="EMBL" id="MFC5835529.1"/>
    </source>
</evidence>
<name>A0ABW1DDT2_9ACTN</name>
<keyword evidence="3" id="KW-0378">Hydrolase</keyword>
<dbReference type="Gene3D" id="3.90.79.10">
    <property type="entry name" value="Nucleoside Triphosphate Pyrophosphohydrolase"/>
    <property type="match status" value="1"/>
</dbReference>
<feature type="compositionally biased region" description="Low complexity" evidence="1">
    <location>
        <begin position="133"/>
        <end position="159"/>
    </location>
</feature>
<dbReference type="InterPro" id="IPR000086">
    <property type="entry name" value="NUDIX_hydrolase_dom"/>
</dbReference>
<keyword evidence="4" id="KW-1185">Reference proteome</keyword>
<comment type="caution">
    <text evidence="3">The sequence shown here is derived from an EMBL/GenBank/DDBJ whole genome shotgun (WGS) entry which is preliminary data.</text>
</comment>
<feature type="domain" description="Nudix hydrolase" evidence="2">
    <location>
        <begin position="36"/>
        <end position="202"/>
    </location>
</feature>
<dbReference type="PROSITE" id="PS51462">
    <property type="entry name" value="NUDIX"/>
    <property type="match status" value="1"/>
</dbReference>
<evidence type="ECO:0000259" key="2">
    <source>
        <dbReference type="PROSITE" id="PS51462"/>
    </source>
</evidence>
<evidence type="ECO:0000256" key="1">
    <source>
        <dbReference type="SAM" id="MobiDB-lite"/>
    </source>
</evidence>
<sequence length="215" mass="22613">MRRRSERLLYAANGVDLRVADVELTGGERVERPFIRAPRAAGAVVFHGGRVLLLWRHRPITDTWGWEIPLGDIGAGESPEEAAARHVEEQTGWRAGPLLPLIRTRPAGDVADCDHLIFAAHQPTDIGEGGADGAAPDGTATGRDARGDSSPGGDAASGDASGGDAAGGDLERGRAEWVPMLRIQGLIEEQAITSATTSAALLHFLADLLQARAAH</sequence>
<evidence type="ECO:0000313" key="4">
    <source>
        <dbReference type="Proteomes" id="UP001596058"/>
    </source>
</evidence>